<evidence type="ECO:0000256" key="1">
    <source>
        <dbReference type="SAM" id="MobiDB-lite"/>
    </source>
</evidence>
<feature type="compositionally biased region" description="Low complexity" evidence="1">
    <location>
        <begin position="42"/>
        <end position="51"/>
    </location>
</feature>
<proteinExistence type="predicted"/>
<accession>A0A1J5QZW0</accession>
<reference evidence="2" key="1">
    <citation type="submission" date="2016-10" db="EMBL/GenBank/DDBJ databases">
        <title>Sequence of Gallionella enrichment culture.</title>
        <authorList>
            <person name="Poehlein A."/>
            <person name="Muehling M."/>
            <person name="Daniel R."/>
        </authorList>
    </citation>
    <scope>NUCLEOTIDE SEQUENCE</scope>
</reference>
<comment type="caution">
    <text evidence="2">The sequence shown here is derived from an EMBL/GenBank/DDBJ whole genome shotgun (WGS) entry which is preliminary data.</text>
</comment>
<dbReference type="EMBL" id="MLJW01000556">
    <property type="protein sequence ID" value="OIQ85268.1"/>
    <property type="molecule type" value="Genomic_DNA"/>
</dbReference>
<name>A0A1J5QZW0_9ZZZZ</name>
<gene>
    <name evidence="2" type="ORF">GALL_328970</name>
</gene>
<feature type="compositionally biased region" description="Polar residues" evidence="1">
    <location>
        <begin position="52"/>
        <end position="64"/>
    </location>
</feature>
<protein>
    <submittedName>
        <fullName evidence="2">Uncharacterized protein</fullName>
    </submittedName>
</protein>
<dbReference type="AlphaFoldDB" id="A0A1J5QZW0"/>
<evidence type="ECO:0000313" key="2">
    <source>
        <dbReference type="EMBL" id="OIQ85268.1"/>
    </source>
</evidence>
<feature type="compositionally biased region" description="Low complexity" evidence="1">
    <location>
        <begin position="1"/>
        <end position="22"/>
    </location>
</feature>
<sequence length="64" mass="6542">MAINSVSASIQQIPQQATAQPVKTRKDADGDSDGTKAGQVDKTTQTQAAKAPTSTLGSIINTKA</sequence>
<organism evidence="2">
    <name type="scientific">mine drainage metagenome</name>
    <dbReference type="NCBI Taxonomy" id="410659"/>
    <lineage>
        <taxon>unclassified sequences</taxon>
        <taxon>metagenomes</taxon>
        <taxon>ecological metagenomes</taxon>
    </lineage>
</organism>
<feature type="region of interest" description="Disordered" evidence="1">
    <location>
        <begin position="1"/>
        <end position="64"/>
    </location>
</feature>